<dbReference type="InterPro" id="IPR025398">
    <property type="entry name" value="DUF4371"/>
</dbReference>
<proteinExistence type="predicted"/>
<reference evidence="3" key="1">
    <citation type="submission" date="2023-07" db="EMBL/GenBank/DDBJ databases">
        <title>Chromosome-level genome assembly of Artemia franciscana.</title>
        <authorList>
            <person name="Jo E."/>
        </authorList>
    </citation>
    <scope>NUCLEOTIDE SEQUENCE</scope>
    <source>
        <tissue evidence="3">Whole body</tissue>
    </source>
</reference>
<evidence type="ECO:0000313" key="3">
    <source>
        <dbReference type="EMBL" id="KAK2701344.1"/>
    </source>
</evidence>
<sequence>MEETKNLPKKRAQSQILDFFLKKKKKKEEGIECTERQGRISEESKQVANDKRVVIDVPITSDKMVGEHSAIETSLRNRETVLLKNNNPFGGPAVVMSGKSKQRSVLDTENVAGSSNKSKRTYQLSSGTDSEPENSGGLSTEQKTKKKRKMASDNLELSDNYSESEMSQISEGVGIISEGVGKEPANTCVSDSESSNSETETAQASKIGRKTKKKPKRGFVKAWEDDKQLSHFLTRAPNNKDQPWCKFCHRILKGSKRNILTHTKSKSHIDRCKEAGAAATSRVMMSVRQKDIDVTNAEIRLSAWFASEDIPFIKANTLIPVLKACAPDSAVLKSVQMKRTKITGIVKNVLAPYEQSRLSRDLSKSFYSLVVDETTDRGTIKSLVIIVKYKHPNTQAVKEEFLGILEVEDSSSLGQKTLIVNYLKKLGIPLNRMIGIGFDNASVNTGVRAGLGALLIAGSTGGMVDDALPELFVLGCTSHSLALVASHASKRLPEGLEPMLRDLINYVANSPKRIVELKEIQQFAELKVHRMLQISNTRWLSMEQAISRVLEQWNALVMFFTNHGLGDAAGDKSSRNKAAKILSYMKEPLTKAYFHFLAFMLNKINCLNLEFQSTDTRIHKLLSSSKATMKSFIKTDILENDDAFDVPMISGCFKDISEISFGPNTEIHLLKYKDVIPLNDLKQFRLNCLNFLVEVITQMRKRIDHSDPTLKAL</sequence>
<comment type="caution">
    <text evidence="3">The sequence shown here is derived from an EMBL/GenBank/DDBJ whole genome shotgun (WGS) entry which is preliminary data.</text>
</comment>
<evidence type="ECO:0000313" key="4">
    <source>
        <dbReference type="Proteomes" id="UP001187531"/>
    </source>
</evidence>
<dbReference type="InterPro" id="IPR012337">
    <property type="entry name" value="RNaseH-like_sf"/>
</dbReference>
<gene>
    <name evidence="3" type="ORF">QYM36_019999</name>
</gene>
<feature type="compositionally biased region" description="Polar residues" evidence="1">
    <location>
        <begin position="103"/>
        <end position="129"/>
    </location>
</feature>
<name>A0AA88H1C6_ARTSF</name>
<feature type="non-terminal residue" evidence="3">
    <location>
        <position position="713"/>
    </location>
</feature>
<feature type="compositionally biased region" description="Basic residues" evidence="1">
    <location>
        <begin position="207"/>
        <end position="217"/>
    </location>
</feature>
<feature type="compositionally biased region" description="Low complexity" evidence="1">
    <location>
        <begin position="190"/>
        <end position="206"/>
    </location>
</feature>
<evidence type="ECO:0000259" key="2">
    <source>
        <dbReference type="Pfam" id="PF14291"/>
    </source>
</evidence>
<feature type="compositionally biased region" description="Polar residues" evidence="1">
    <location>
        <begin position="155"/>
        <end position="168"/>
    </location>
</feature>
<dbReference type="AlphaFoldDB" id="A0AA88H1C6"/>
<organism evidence="3 4">
    <name type="scientific">Artemia franciscana</name>
    <name type="common">Brine shrimp</name>
    <name type="synonym">Artemia sanfranciscana</name>
    <dbReference type="NCBI Taxonomy" id="6661"/>
    <lineage>
        <taxon>Eukaryota</taxon>
        <taxon>Metazoa</taxon>
        <taxon>Ecdysozoa</taxon>
        <taxon>Arthropoda</taxon>
        <taxon>Crustacea</taxon>
        <taxon>Branchiopoda</taxon>
        <taxon>Anostraca</taxon>
        <taxon>Artemiidae</taxon>
        <taxon>Artemia</taxon>
    </lineage>
</organism>
<feature type="domain" description="DUF4371" evidence="2">
    <location>
        <begin position="357"/>
        <end position="446"/>
    </location>
</feature>
<dbReference type="EMBL" id="JAVRJZ010005677">
    <property type="protein sequence ID" value="KAK2701344.1"/>
    <property type="molecule type" value="Genomic_DNA"/>
</dbReference>
<protein>
    <recommendedName>
        <fullName evidence="2">DUF4371 domain-containing protein</fullName>
    </recommendedName>
</protein>
<dbReference type="PANTHER" id="PTHR37162:SF1">
    <property type="entry name" value="BED-TYPE DOMAIN-CONTAINING PROTEIN"/>
    <property type="match status" value="1"/>
</dbReference>
<keyword evidence="4" id="KW-1185">Reference proteome</keyword>
<evidence type="ECO:0000256" key="1">
    <source>
        <dbReference type="SAM" id="MobiDB-lite"/>
    </source>
</evidence>
<dbReference type="Pfam" id="PF14291">
    <property type="entry name" value="DUF4371"/>
    <property type="match status" value="1"/>
</dbReference>
<dbReference type="Proteomes" id="UP001187531">
    <property type="component" value="Unassembled WGS sequence"/>
</dbReference>
<feature type="region of interest" description="Disordered" evidence="1">
    <location>
        <begin position="181"/>
        <end position="217"/>
    </location>
</feature>
<accession>A0AA88H1C6</accession>
<dbReference type="SUPFAM" id="SSF53098">
    <property type="entry name" value="Ribonuclease H-like"/>
    <property type="match status" value="1"/>
</dbReference>
<feature type="region of interest" description="Disordered" evidence="1">
    <location>
        <begin position="87"/>
        <end position="168"/>
    </location>
</feature>
<dbReference type="PANTHER" id="PTHR37162">
    <property type="entry name" value="HAT FAMILY DIMERISATION DOMAINCONTAINING PROTEIN-RELATED"/>
    <property type="match status" value="1"/>
</dbReference>